<feature type="transmembrane region" description="Helical" evidence="1">
    <location>
        <begin position="84"/>
        <end position="104"/>
    </location>
</feature>
<proteinExistence type="inferred from homology"/>
<keyword evidence="1" id="KW-0931">ER-Golgi transport</keyword>
<keyword evidence="4" id="KW-1185">Reference proteome</keyword>
<keyword evidence="1" id="KW-0813">Transport</keyword>
<organism evidence="3 4">
    <name type="scientific">Eucalyptus globulus</name>
    <name type="common">Tasmanian blue gum</name>
    <dbReference type="NCBI Taxonomy" id="34317"/>
    <lineage>
        <taxon>Eukaryota</taxon>
        <taxon>Viridiplantae</taxon>
        <taxon>Streptophyta</taxon>
        <taxon>Embryophyta</taxon>
        <taxon>Tracheophyta</taxon>
        <taxon>Spermatophyta</taxon>
        <taxon>Magnoliopsida</taxon>
        <taxon>eudicotyledons</taxon>
        <taxon>Gunneridae</taxon>
        <taxon>Pentapetalae</taxon>
        <taxon>rosids</taxon>
        <taxon>malvids</taxon>
        <taxon>Myrtales</taxon>
        <taxon>Myrtaceae</taxon>
        <taxon>Myrtoideae</taxon>
        <taxon>Eucalypteae</taxon>
        <taxon>Eucalyptus</taxon>
    </lineage>
</organism>
<dbReference type="AlphaFoldDB" id="A0ABD3K8L4"/>
<comment type="caution">
    <text evidence="3">The sequence shown here is derived from an EMBL/GenBank/DDBJ whole genome shotgun (WGS) entry which is preliminary data.</text>
</comment>
<dbReference type="GO" id="GO:0006888">
    <property type="term" value="P:endoplasmic reticulum to Golgi vesicle-mediated transport"/>
    <property type="evidence" value="ECO:0007669"/>
    <property type="project" value="UniProtKB-UniRule"/>
</dbReference>
<evidence type="ECO:0000256" key="2">
    <source>
        <dbReference type="SAM" id="MobiDB-lite"/>
    </source>
</evidence>
<dbReference type="GO" id="GO:0006886">
    <property type="term" value="P:intracellular protein transport"/>
    <property type="evidence" value="ECO:0007669"/>
    <property type="project" value="UniProtKB-UniRule"/>
</dbReference>
<comment type="similarity">
    <text evidence="1">Belongs to the BCAP29/BCAP31 family.</text>
</comment>
<gene>
    <name evidence="3" type="ORF">ACJRO7_025327</name>
</gene>
<feature type="compositionally biased region" description="Basic and acidic residues" evidence="2">
    <location>
        <begin position="146"/>
        <end position="155"/>
    </location>
</feature>
<dbReference type="Proteomes" id="UP001634007">
    <property type="component" value="Unassembled WGS sequence"/>
</dbReference>
<keyword evidence="1" id="KW-0812">Transmembrane</keyword>
<evidence type="ECO:0000256" key="1">
    <source>
        <dbReference type="RuleBase" id="RU367026"/>
    </source>
</evidence>
<name>A0ABD3K8L4_EUCGL</name>
<dbReference type="GO" id="GO:0005789">
    <property type="term" value="C:endoplasmic reticulum membrane"/>
    <property type="evidence" value="ECO:0007669"/>
    <property type="project" value="UniProtKB-SubCell"/>
</dbReference>
<feature type="transmembrane region" description="Helical" evidence="1">
    <location>
        <begin position="43"/>
        <end position="64"/>
    </location>
</feature>
<evidence type="ECO:0000313" key="3">
    <source>
        <dbReference type="EMBL" id="KAL3736355.1"/>
    </source>
</evidence>
<feature type="transmembrane region" description="Helical" evidence="1">
    <location>
        <begin position="6"/>
        <end position="31"/>
    </location>
</feature>
<feature type="region of interest" description="Disordered" evidence="2">
    <location>
        <begin position="134"/>
        <end position="155"/>
    </location>
</feature>
<keyword evidence="1" id="KW-1133">Transmembrane helix</keyword>
<protein>
    <recommendedName>
        <fullName evidence="1">Endoplasmic reticulum transmembrane protein</fullName>
    </recommendedName>
</protein>
<reference evidence="3 4" key="1">
    <citation type="submission" date="2024-11" db="EMBL/GenBank/DDBJ databases">
        <title>Chromosome-level genome assembly of Eucalyptus globulus Labill. provides insights into its genome evolution.</title>
        <authorList>
            <person name="Li X."/>
        </authorList>
    </citation>
    <scope>NUCLEOTIDE SEQUENCE [LARGE SCALE GENOMIC DNA]</scope>
    <source>
        <strain evidence="3">CL2024</strain>
        <tissue evidence="3">Fresh tender leaves</tissue>
    </source>
</reference>
<keyword evidence="1" id="KW-0472">Membrane</keyword>
<dbReference type="EMBL" id="JBJKBG010000006">
    <property type="protein sequence ID" value="KAL3736355.1"/>
    <property type="molecule type" value="Genomic_DNA"/>
</dbReference>
<comment type="function">
    <text evidence="1">May play a role in anterograde transport of membrane proteins from the endoplasmic reticulum to the Golgi.</text>
</comment>
<keyword evidence="1" id="KW-0653">Protein transport</keyword>
<dbReference type="PANTHER" id="PTHR12701:SF42">
    <property type="entry name" value="ENDOPLASMIC RETICULUM TRANSMEMBRANE PROTEIN"/>
    <property type="match status" value="1"/>
</dbReference>
<evidence type="ECO:0000313" key="4">
    <source>
        <dbReference type="Proteomes" id="UP001634007"/>
    </source>
</evidence>
<keyword evidence="1" id="KW-0256">Endoplasmic reticulum</keyword>
<comment type="subcellular location">
    <subcellularLocation>
        <location evidence="1">Endoplasmic reticulum membrane</location>
        <topology evidence="1">Multi-pass membrane protein</topology>
    </subcellularLocation>
</comment>
<sequence>MTQFLFGLVFMEMALTVVLLFGSPLRTLLMLGLDRLKRGQGQLIAATVATTMVVVFSATVYNLLGVQRRLTDATMISPTDQILLANSLLEASLMGFSLFLGILIDRLHYYASELYRLRNHLEETKSKQRDYLEMQGIGSSKTPHQSTKEPTLKKT</sequence>
<dbReference type="GO" id="GO:0070973">
    <property type="term" value="P:protein localization to endoplasmic reticulum exit site"/>
    <property type="evidence" value="ECO:0007669"/>
    <property type="project" value="UniProtKB-UniRule"/>
</dbReference>
<dbReference type="InterPro" id="IPR008417">
    <property type="entry name" value="BAP29/BAP31"/>
</dbReference>
<accession>A0ABD3K8L4</accession>
<dbReference type="PANTHER" id="PTHR12701">
    <property type="entry name" value="BCR-ASSOCIATED PROTEIN, BAP"/>
    <property type="match status" value="1"/>
</dbReference>